<evidence type="ECO:0000256" key="15">
    <source>
        <dbReference type="ARBA" id="ARBA00022990"/>
    </source>
</evidence>
<evidence type="ECO:0000256" key="18">
    <source>
        <dbReference type="ARBA" id="ARBA00023242"/>
    </source>
</evidence>
<name>A0A674K2V6_9SAUR</name>
<dbReference type="Pfam" id="PF00337">
    <property type="entry name" value="Gal-bind_lectin"/>
    <property type="match status" value="1"/>
</dbReference>
<reference evidence="22" key="1">
    <citation type="submission" date="2025-08" db="UniProtKB">
        <authorList>
            <consortium name="Ensembl"/>
        </authorList>
    </citation>
    <scope>IDENTIFICATION</scope>
</reference>
<feature type="compositionally biased region" description="Polar residues" evidence="20">
    <location>
        <begin position="145"/>
        <end position="157"/>
    </location>
</feature>
<dbReference type="GO" id="GO:0090280">
    <property type="term" value="P:positive regulation of calcium ion import"/>
    <property type="evidence" value="ECO:0007669"/>
    <property type="project" value="TreeGrafter"/>
</dbReference>
<dbReference type="GO" id="GO:0048246">
    <property type="term" value="P:macrophage chemotaxis"/>
    <property type="evidence" value="ECO:0007669"/>
    <property type="project" value="TreeGrafter"/>
</dbReference>
<evidence type="ECO:0000256" key="5">
    <source>
        <dbReference type="ARBA" id="ARBA00022525"/>
    </source>
</evidence>
<keyword evidence="17" id="KW-0508">mRNA splicing</keyword>
<keyword evidence="4" id="KW-0963">Cytoplasm</keyword>
<feature type="region of interest" description="Disordered" evidence="20">
    <location>
        <begin position="107"/>
        <end position="217"/>
    </location>
</feature>
<dbReference type="AlphaFoldDB" id="A0A674K2V6"/>
<keyword evidence="15" id="KW-0007">Acetylation</keyword>
<dbReference type="InterPro" id="IPR001079">
    <property type="entry name" value="Galectin_CRD"/>
</dbReference>
<evidence type="ECO:0000256" key="12">
    <source>
        <dbReference type="ARBA" id="ARBA00022782"/>
    </source>
</evidence>
<dbReference type="GO" id="GO:0005681">
    <property type="term" value="C:spliceosomal complex"/>
    <property type="evidence" value="ECO:0007669"/>
    <property type="project" value="UniProtKB-KW"/>
</dbReference>
<dbReference type="SMART" id="SM00276">
    <property type="entry name" value="GLECT"/>
    <property type="match status" value="1"/>
</dbReference>
<evidence type="ECO:0000256" key="10">
    <source>
        <dbReference type="ARBA" id="ARBA00022734"/>
    </source>
</evidence>
<proteinExistence type="predicted"/>
<dbReference type="GO" id="GO:0019863">
    <property type="term" value="F:IgE binding"/>
    <property type="evidence" value="ECO:0007669"/>
    <property type="project" value="UniProtKB-KW"/>
</dbReference>
<dbReference type="GeneTree" id="ENSGT00940000157224"/>
<dbReference type="SUPFAM" id="SSF49899">
    <property type="entry name" value="Concanavalin A-like lectins/glucanases"/>
    <property type="match status" value="1"/>
</dbReference>
<evidence type="ECO:0000256" key="19">
    <source>
        <dbReference type="RuleBase" id="RU102079"/>
    </source>
</evidence>
<dbReference type="CDD" id="cd00070">
    <property type="entry name" value="GLECT"/>
    <property type="match status" value="1"/>
</dbReference>
<evidence type="ECO:0000313" key="23">
    <source>
        <dbReference type="Proteomes" id="UP000472274"/>
    </source>
</evidence>
<feature type="compositionally biased region" description="Low complexity" evidence="20">
    <location>
        <begin position="168"/>
        <end position="199"/>
    </location>
</feature>
<dbReference type="GO" id="GO:0030593">
    <property type="term" value="P:neutrophil chemotaxis"/>
    <property type="evidence" value="ECO:0007669"/>
    <property type="project" value="TreeGrafter"/>
</dbReference>
<dbReference type="SMART" id="SM00908">
    <property type="entry name" value="Gal-bind_lectin"/>
    <property type="match status" value="1"/>
</dbReference>
<dbReference type="GO" id="GO:0001772">
    <property type="term" value="C:immunological synapse"/>
    <property type="evidence" value="ECO:0007669"/>
    <property type="project" value="TreeGrafter"/>
</dbReference>
<dbReference type="GO" id="GO:0006397">
    <property type="term" value="P:mRNA processing"/>
    <property type="evidence" value="ECO:0007669"/>
    <property type="project" value="UniProtKB-KW"/>
</dbReference>
<dbReference type="InParanoid" id="A0A674K2V6"/>
<dbReference type="GO" id="GO:0005615">
    <property type="term" value="C:extracellular space"/>
    <property type="evidence" value="ECO:0007669"/>
    <property type="project" value="TreeGrafter"/>
</dbReference>
<keyword evidence="8" id="KW-0507">mRNA processing</keyword>
<keyword evidence="16" id="KW-1015">Disulfide bond</keyword>
<evidence type="ECO:0000256" key="8">
    <source>
        <dbReference type="ARBA" id="ARBA00022664"/>
    </source>
</evidence>
<keyword evidence="18" id="KW-0539">Nucleus</keyword>
<feature type="domain" description="Galectin" evidence="21">
    <location>
        <begin position="227"/>
        <end position="358"/>
    </location>
</feature>
<feature type="region of interest" description="Disordered" evidence="20">
    <location>
        <begin position="35"/>
        <end position="75"/>
    </location>
</feature>
<dbReference type="PANTHER" id="PTHR11346">
    <property type="entry name" value="GALECTIN"/>
    <property type="match status" value="1"/>
</dbReference>
<evidence type="ECO:0000256" key="4">
    <source>
        <dbReference type="ARBA" id="ARBA00022490"/>
    </source>
</evidence>
<keyword evidence="9" id="KW-0747">Spliceosome</keyword>
<keyword evidence="13" id="KW-0391">Immunity</keyword>
<evidence type="ECO:0000256" key="6">
    <source>
        <dbReference type="ARBA" id="ARBA00022553"/>
    </source>
</evidence>
<evidence type="ECO:0000256" key="11">
    <source>
        <dbReference type="ARBA" id="ARBA00022737"/>
    </source>
</evidence>
<evidence type="ECO:0000256" key="16">
    <source>
        <dbReference type="ARBA" id="ARBA00023157"/>
    </source>
</evidence>
<evidence type="ECO:0000256" key="9">
    <source>
        <dbReference type="ARBA" id="ARBA00022728"/>
    </source>
</evidence>
<dbReference type="GO" id="GO:0045806">
    <property type="term" value="P:negative regulation of endocytosis"/>
    <property type="evidence" value="ECO:0007669"/>
    <property type="project" value="TreeGrafter"/>
</dbReference>
<keyword evidence="10 19" id="KW-0430">Lectin</keyword>
<reference evidence="22" key="2">
    <citation type="submission" date="2025-09" db="UniProtKB">
        <authorList>
            <consortium name="Ensembl"/>
        </authorList>
    </citation>
    <scope>IDENTIFICATION</scope>
</reference>
<dbReference type="GO" id="GO:0030154">
    <property type="term" value="P:cell differentiation"/>
    <property type="evidence" value="ECO:0007669"/>
    <property type="project" value="UniProtKB-KW"/>
</dbReference>
<dbReference type="GO" id="GO:0045087">
    <property type="term" value="P:innate immune response"/>
    <property type="evidence" value="ECO:0007669"/>
    <property type="project" value="UniProtKB-KW"/>
</dbReference>
<evidence type="ECO:0000256" key="2">
    <source>
        <dbReference type="ARBA" id="ARBA00004496"/>
    </source>
</evidence>
<evidence type="ECO:0000256" key="3">
    <source>
        <dbReference type="ARBA" id="ARBA00004613"/>
    </source>
</evidence>
<keyword evidence="11" id="KW-0677">Repeat</keyword>
<dbReference type="InterPro" id="IPR044156">
    <property type="entry name" value="Galectin-like"/>
</dbReference>
<evidence type="ECO:0000256" key="17">
    <source>
        <dbReference type="ARBA" id="ARBA00023187"/>
    </source>
</evidence>
<keyword evidence="14" id="KW-0389">IgE-binding protein</keyword>
<protein>
    <recommendedName>
        <fullName evidence="19">Galectin</fullName>
    </recommendedName>
</protein>
<dbReference type="Proteomes" id="UP000472274">
    <property type="component" value="Unplaced"/>
</dbReference>
<dbReference type="GO" id="GO:0048245">
    <property type="term" value="P:eosinophil chemotaxis"/>
    <property type="evidence" value="ECO:0007669"/>
    <property type="project" value="TreeGrafter"/>
</dbReference>
<organism evidence="22 23">
    <name type="scientific">Terrapene triunguis</name>
    <name type="common">Three-toed box turtle</name>
    <dbReference type="NCBI Taxonomy" id="2587831"/>
    <lineage>
        <taxon>Eukaryota</taxon>
        <taxon>Metazoa</taxon>
        <taxon>Chordata</taxon>
        <taxon>Craniata</taxon>
        <taxon>Vertebrata</taxon>
        <taxon>Euteleostomi</taxon>
        <taxon>Archelosauria</taxon>
        <taxon>Testudinata</taxon>
        <taxon>Testudines</taxon>
        <taxon>Cryptodira</taxon>
        <taxon>Durocryptodira</taxon>
        <taxon>Testudinoidea</taxon>
        <taxon>Emydidae</taxon>
        <taxon>Terrapene</taxon>
    </lineage>
</organism>
<evidence type="ECO:0000256" key="14">
    <source>
        <dbReference type="ARBA" id="ARBA00022972"/>
    </source>
</evidence>
<keyword evidence="12" id="KW-0221">Differentiation</keyword>
<dbReference type="GO" id="GO:0008380">
    <property type="term" value="P:RNA splicing"/>
    <property type="evidence" value="ECO:0007669"/>
    <property type="project" value="UniProtKB-KW"/>
</dbReference>
<keyword evidence="6" id="KW-0597">Phosphoprotein</keyword>
<dbReference type="GO" id="GO:0043236">
    <property type="term" value="F:laminin binding"/>
    <property type="evidence" value="ECO:0007669"/>
    <property type="project" value="TreeGrafter"/>
</dbReference>
<dbReference type="Ensembl" id="ENSTMTT00000029014.1">
    <property type="protein sequence ID" value="ENSTMTP00000027995.1"/>
    <property type="gene ID" value="ENSTMTG00000020371.1"/>
</dbReference>
<evidence type="ECO:0000256" key="13">
    <source>
        <dbReference type="ARBA" id="ARBA00022859"/>
    </source>
</evidence>
<sequence length="360" mass="39180">QRSQALCPSQSRQGRAGILLRPLFVDYLSRPRSAQLEGGRGELGQGPSPVSTRAPQPWPALYPQHAAGVHGQEPDRRRSGREWLVWTRFSFLSPSCSAAPAVGPPLFLPRQRAAGRGRRSVPTPCRRGSRFPAPSWWLRPPTCPQGGSTKSPRSVQHLSLAPAPPAPHTGSGSGSSSGCRGRIRSGSAAAGRSRAAPAPRQLPEPPASPRSAAAGRKMADGFSRVPFDLPLQTGLVPRFLITIVGTVNPNPSRFSLDFKKGHDVAFHFNPRFNEDNRQVIVCNSLIQNNWGKEERTAPRFPFEAGKPFKIHILCETDHFKVAVNDAHLLQFSYRLKNLNEITKLSIAGDVSLTSVTPAMI</sequence>
<evidence type="ECO:0000256" key="7">
    <source>
        <dbReference type="ARBA" id="ARBA00022588"/>
    </source>
</evidence>
<evidence type="ECO:0000313" key="22">
    <source>
        <dbReference type="Ensembl" id="ENSTMTP00000027995.1"/>
    </source>
</evidence>
<keyword evidence="23" id="KW-1185">Reference proteome</keyword>
<dbReference type="InterPro" id="IPR013320">
    <property type="entry name" value="ConA-like_dom_sf"/>
</dbReference>
<dbReference type="GO" id="GO:0002548">
    <property type="term" value="P:monocyte chemotaxis"/>
    <property type="evidence" value="ECO:0007669"/>
    <property type="project" value="TreeGrafter"/>
</dbReference>
<dbReference type="Gene3D" id="2.60.120.200">
    <property type="match status" value="1"/>
</dbReference>
<keyword evidence="5" id="KW-0964">Secreted</keyword>
<keyword evidence="7" id="KW-0399">Innate immunity</keyword>
<dbReference type="GO" id="GO:0048030">
    <property type="term" value="F:disaccharide binding"/>
    <property type="evidence" value="ECO:0007669"/>
    <property type="project" value="TreeGrafter"/>
</dbReference>
<evidence type="ECO:0000259" key="21">
    <source>
        <dbReference type="PROSITE" id="PS51304"/>
    </source>
</evidence>
<dbReference type="GO" id="GO:2001237">
    <property type="term" value="P:negative regulation of extrinsic apoptotic signaling pathway"/>
    <property type="evidence" value="ECO:0007669"/>
    <property type="project" value="TreeGrafter"/>
</dbReference>
<dbReference type="FunFam" id="2.60.120.200:FF:000023">
    <property type="entry name" value="Galectin"/>
    <property type="match status" value="1"/>
</dbReference>
<evidence type="ECO:0000256" key="20">
    <source>
        <dbReference type="SAM" id="MobiDB-lite"/>
    </source>
</evidence>
<dbReference type="PANTHER" id="PTHR11346:SF26">
    <property type="entry name" value="GALECTIN-3"/>
    <property type="match status" value="1"/>
</dbReference>
<evidence type="ECO:0000256" key="1">
    <source>
        <dbReference type="ARBA" id="ARBA00004123"/>
    </source>
</evidence>
<dbReference type="GO" id="GO:0005737">
    <property type="term" value="C:cytoplasm"/>
    <property type="evidence" value="ECO:0007669"/>
    <property type="project" value="UniProtKB-SubCell"/>
</dbReference>
<comment type="subcellular location">
    <subcellularLocation>
        <location evidence="2">Cytoplasm</location>
    </subcellularLocation>
    <subcellularLocation>
        <location evidence="1">Nucleus</location>
    </subcellularLocation>
    <subcellularLocation>
        <location evidence="3">Secreted</location>
    </subcellularLocation>
</comment>
<accession>A0A674K2V6</accession>
<dbReference type="PROSITE" id="PS51304">
    <property type="entry name" value="GALECTIN"/>
    <property type="match status" value="1"/>
</dbReference>
<dbReference type="GO" id="GO:0050918">
    <property type="term" value="P:positive chemotaxis"/>
    <property type="evidence" value="ECO:0007669"/>
    <property type="project" value="TreeGrafter"/>
</dbReference>